<proteinExistence type="predicted"/>
<reference evidence="1 2" key="1">
    <citation type="journal article" date="2019" name="Commun. Biol.">
        <title>The bagworm genome reveals a unique fibroin gene that provides high tensile strength.</title>
        <authorList>
            <person name="Kono N."/>
            <person name="Nakamura H."/>
            <person name="Ohtoshi R."/>
            <person name="Tomita M."/>
            <person name="Numata K."/>
            <person name="Arakawa K."/>
        </authorList>
    </citation>
    <scope>NUCLEOTIDE SEQUENCE [LARGE SCALE GENOMIC DNA]</scope>
</reference>
<protein>
    <submittedName>
        <fullName evidence="1">Uncharacterized protein</fullName>
    </submittedName>
</protein>
<keyword evidence="2" id="KW-1185">Reference proteome</keyword>
<name>A0A4C1T1X1_EUMVA</name>
<organism evidence="1 2">
    <name type="scientific">Eumeta variegata</name>
    <name type="common">Bagworm moth</name>
    <name type="synonym">Eumeta japonica</name>
    <dbReference type="NCBI Taxonomy" id="151549"/>
    <lineage>
        <taxon>Eukaryota</taxon>
        <taxon>Metazoa</taxon>
        <taxon>Ecdysozoa</taxon>
        <taxon>Arthropoda</taxon>
        <taxon>Hexapoda</taxon>
        <taxon>Insecta</taxon>
        <taxon>Pterygota</taxon>
        <taxon>Neoptera</taxon>
        <taxon>Endopterygota</taxon>
        <taxon>Lepidoptera</taxon>
        <taxon>Glossata</taxon>
        <taxon>Ditrysia</taxon>
        <taxon>Tineoidea</taxon>
        <taxon>Psychidae</taxon>
        <taxon>Oiketicinae</taxon>
        <taxon>Eumeta</taxon>
    </lineage>
</organism>
<dbReference type="Proteomes" id="UP000299102">
    <property type="component" value="Unassembled WGS sequence"/>
</dbReference>
<dbReference type="AlphaFoldDB" id="A0A4C1T1X1"/>
<dbReference type="EMBL" id="BGZK01004201">
    <property type="protein sequence ID" value="GBP07540.1"/>
    <property type="molecule type" value="Genomic_DNA"/>
</dbReference>
<gene>
    <name evidence="1" type="ORF">EVAR_67449_1</name>
</gene>
<evidence type="ECO:0000313" key="1">
    <source>
        <dbReference type="EMBL" id="GBP07540.1"/>
    </source>
</evidence>
<accession>A0A4C1T1X1</accession>
<comment type="caution">
    <text evidence="1">The sequence shown here is derived from an EMBL/GenBank/DDBJ whole genome shotgun (WGS) entry which is preliminary data.</text>
</comment>
<evidence type="ECO:0000313" key="2">
    <source>
        <dbReference type="Proteomes" id="UP000299102"/>
    </source>
</evidence>
<sequence>MANDISIETEIGIKEEIAKIKEFIRVYGYWSRPVKAAPEPLALVILGARSTHNQIVIYQGISKYGGNALGGVSHLRSLQMGIRDK</sequence>